<dbReference type="InterPro" id="IPR050109">
    <property type="entry name" value="HTH-type_TetR-like_transc_reg"/>
</dbReference>
<keyword evidence="6" id="KW-1185">Reference proteome</keyword>
<dbReference type="InterPro" id="IPR009057">
    <property type="entry name" value="Homeodomain-like_sf"/>
</dbReference>
<dbReference type="EMBL" id="FYEZ01000001">
    <property type="protein sequence ID" value="SNC64741.1"/>
    <property type="molecule type" value="Genomic_DNA"/>
</dbReference>
<keyword evidence="1 2" id="KW-0238">DNA-binding</keyword>
<name>A0A212TG00_9MICO</name>
<dbReference type="GO" id="GO:0003700">
    <property type="term" value="F:DNA-binding transcription factor activity"/>
    <property type="evidence" value="ECO:0007669"/>
    <property type="project" value="TreeGrafter"/>
</dbReference>
<feature type="DNA-binding region" description="H-T-H motif" evidence="2">
    <location>
        <begin position="31"/>
        <end position="50"/>
    </location>
</feature>
<dbReference type="Gene3D" id="1.10.1220.170">
    <property type="match status" value="1"/>
</dbReference>
<feature type="region of interest" description="Disordered" evidence="3">
    <location>
        <begin position="199"/>
        <end position="221"/>
    </location>
</feature>
<evidence type="ECO:0000313" key="5">
    <source>
        <dbReference type="EMBL" id="SNC64741.1"/>
    </source>
</evidence>
<organism evidence="5 6">
    <name type="scientific">Kytococcus aerolatus</name>
    <dbReference type="NCBI Taxonomy" id="592308"/>
    <lineage>
        <taxon>Bacteria</taxon>
        <taxon>Bacillati</taxon>
        <taxon>Actinomycetota</taxon>
        <taxon>Actinomycetes</taxon>
        <taxon>Micrococcales</taxon>
        <taxon>Kytococcaceae</taxon>
        <taxon>Kytococcus</taxon>
    </lineage>
</organism>
<sequence>MNSKPAASSRRDTVTDAAIEVLAREGMRGLTHRAVDAEAGLPSGSTSNHFRTRQQLVVGVVDRLAARDVADLEDLVETLRDSRTTHGNTAPGPQHLIANLLGHWQQSAGTRLVARLTLSTEGLRDPDVATGLADGRQRIVALVDDARQTVARTTGADPLGVVTTDQAIALLSAGQWARATHGVDLTGWLLSAMTGAGRQGVTPVPHPDGGPSPEATHLMRPPANARRLLDAMDRLEAGGGTEHELIETD</sequence>
<evidence type="ECO:0000256" key="3">
    <source>
        <dbReference type="SAM" id="MobiDB-lite"/>
    </source>
</evidence>
<dbReference type="PANTHER" id="PTHR30055:SF231">
    <property type="entry name" value="TRANSCRIPTIONAL REGULATORY PROTEIN (PROBABLY DEOR-FAMILY)-RELATED"/>
    <property type="match status" value="1"/>
</dbReference>
<dbReference type="Proteomes" id="UP000198122">
    <property type="component" value="Unassembled WGS sequence"/>
</dbReference>
<accession>A0A212TG00</accession>
<proteinExistence type="predicted"/>
<dbReference type="PANTHER" id="PTHR30055">
    <property type="entry name" value="HTH-TYPE TRANSCRIPTIONAL REGULATOR RUTR"/>
    <property type="match status" value="1"/>
</dbReference>
<evidence type="ECO:0000256" key="1">
    <source>
        <dbReference type="ARBA" id="ARBA00023125"/>
    </source>
</evidence>
<gene>
    <name evidence="5" type="ORF">SAMN05445756_1173</name>
</gene>
<dbReference type="Gene3D" id="1.10.357.10">
    <property type="entry name" value="Tetracycline Repressor, domain 2"/>
    <property type="match status" value="1"/>
</dbReference>
<evidence type="ECO:0000259" key="4">
    <source>
        <dbReference type="PROSITE" id="PS50977"/>
    </source>
</evidence>
<feature type="domain" description="HTH tetR-type" evidence="4">
    <location>
        <begin position="8"/>
        <end position="68"/>
    </location>
</feature>
<dbReference type="RefSeq" id="WP_234994292.1">
    <property type="nucleotide sequence ID" value="NZ_FYEZ01000001.1"/>
</dbReference>
<evidence type="ECO:0000256" key="2">
    <source>
        <dbReference type="PROSITE-ProRule" id="PRU00335"/>
    </source>
</evidence>
<evidence type="ECO:0000313" key="6">
    <source>
        <dbReference type="Proteomes" id="UP000198122"/>
    </source>
</evidence>
<dbReference type="InterPro" id="IPR001647">
    <property type="entry name" value="HTH_TetR"/>
</dbReference>
<dbReference type="GO" id="GO:0000976">
    <property type="term" value="F:transcription cis-regulatory region binding"/>
    <property type="evidence" value="ECO:0007669"/>
    <property type="project" value="TreeGrafter"/>
</dbReference>
<dbReference type="SUPFAM" id="SSF46689">
    <property type="entry name" value="Homeodomain-like"/>
    <property type="match status" value="1"/>
</dbReference>
<dbReference type="Pfam" id="PF00440">
    <property type="entry name" value="TetR_N"/>
    <property type="match status" value="1"/>
</dbReference>
<reference evidence="5 6" key="1">
    <citation type="submission" date="2017-06" db="EMBL/GenBank/DDBJ databases">
        <authorList>
            <person name="Kim H.J."/>
            <person name="Triplett B.A."/>
        </authorList>
    </citation>
    <scope>NUCLEOTIDE SEQUENCE [LARGE SCALE GENOMIC DNA]</scope>
    <source>
        <strain evidence="5 6">DSM 22179</strain>
    </source>
</reference>
<protein>
    <submittedName>
        <fullName evidence="5">Transcriptional regulator, TetR family</fullName>
    </submittedName>
</protein>
<dbReference type="PROSITE" id="PS50977">
    <property type="entry name" value="HTH_TETR_2"/>
    <property type="match status" value="1"/>
</dbReference>
<dbReference type="AlphaFoldDB" id="A0A212TG00"/>